<sequence length="106" mass="11309">MPAVVTADVESAHSEALRHFAFYEQIPSYRRVLDLERVARAAELALIGDEETVAAGIGRYFDAGATEVVLTATDLTGPADHRPSGRNGQTGLRCHQNVMSEAASPG</sequence>
<proteinExistence type="predicted"/>
<dbReference type="EMBL" id="SNXK01000004">
    <property type="protein sequence ID" value="TDP38052.1"/>
    <property type="molecule type" value="Genomic_DNA"/>
</dbReference>
<dbReference type="Proteomes" id="UP000295087">
    <property type="component" value="Unassembled WGS sequence"/>
</dbReference>
<keyword evidence="2" id="KW-1185">Reference proteome</keyword>
<organism evidence="1 2">
    <name type="scientific">Nocardia ignorata</name>
    <dbReference type="NCBI Taxonomy" id="145285"/>
    <lineage>
        <taxon>Bacteria</taxon>
        <taxon>Bacillati</taxon>
        <taxon>Actinomycetota</taxon>
        <taxon>Actinomycetes</taxon>
        <taxon>Mycobacteriales</taxon>
        <taxon>Nocardiaceae</taxon>
        <taxon>Nocardia</taxon>
    </lineage>
</organism>
<name>A0A4V3CPI5_NOCIG</name>
<evidence type="ECO:0008006" key="3">
    <source>
        <dbReference type="Google" id="ProtNLM"/>
    </source>
</evidence>
<dbReference type="GO" id="GO:0016705">
    <property type="term" value="F:oxidoreductase activity, acting on paired donors, with incorporation or reduction of molecular oxygen"/>
    <property type="evidence" value="ECO:0007669"/>
    <property type="project" value="InterPro"/>
</dbReference>
<gene>
    <name evidence="1" type="ORF">DFR75_104404</name>
</gene>
<evidence type="ECO:0000313" key="2">
    <source>
        <dbReference type="Proteomes" id="UP000295087"/>
    </source>
</evidence>
<dbReference type="InterPro" id="IPR036661">
    <property type="entry name" value="Luciferase-like_sf"/>
</dbReference>
<reference evidence="1 2" key="1">
    <citation type="submission" date="2019-03" db="EMBL/GenBank/DDBJ databases">
        <title>Genomic Encyclopedia of Type Strains, Phase IV (KMG-IV): sequencing the most valuable type-strain genomes for metagenomic binning, comparative biology and taxonomic classification.</title>
        <authorList>
            <person name="Goeker M."/>
        </authorList>
    </citation>
    <scope>NUCLEOTIDE SEQUENCE [LARGE SCALE GENOMIC DNA]</scope>
    <source>
        <strain evidence="1 2">DSM 44496</strain>
    </source>
</reference>
<evidence type="ECO:0000313" key="1">
    <source>
        <dbReference type="EMBL" id="TDP38052.1"/>
    </source>
</evidence>
<dbReference type="SUPFAM" id="SSF51679">
    <property type="entry name" value="Bacterial luciferase-like"/>
    <property type="match status" value="1"/>
</dbReference>
<accession>A0A4V3CPI5</accession>
<dbReference type="Gene3D" id="3.20.20.30">
    <property type="entry name" value="Luciferase-like domain"/>
    <property type="match status" value="1"/>
</dbReference>
<protein>
    <recommendedName>
        <fullName evidence="3">Luciferase-like monooxygenase</fullName>
    </recommendedName>
</protein>
<dbReference type="AlphaFoldDB" id="A0A4V3CPI5"/>
<comment type="caution">
    <text evidence="1">The sequence shown here is derived from an EMBL/GenBank/DDBJ whole genome shotgun (WGS) entry which is preliminary data.</text>
</comment>
<dbReference type="RefSeq" id="WP_174552195.1">
    <property type="nucleotide sequence ID" value="NZ_SNXK01000004.1"/>
</dbReference>